<evidence type="ECO:0000313" key="3">
    <source>
        <dbReference type="EMBL" id="JAN28246.1"/>
    </source>
</evidence>
<feature type="compositionally biased region" description="Basic residues" evidence="1">
    <location>
        <begin position="641"/>
        <end position="652"/>
    </location>
</feature>
<feature type="compositionally biased region" description="Basic and acidic residues" evidence="1">
    <location>
        <begin position="520"/>
        <end position="533"/>
    </location>
</feature>
<evidence type="ECO:0000256" key="1">
    <source>
        <dbReference type="SAM" id="MobiDB-lite"/>
    </source>
</evidence>
<keyword evidence="3" id="KW-0675">Receptor</keyword>
<dbReference type="PROSITE" id="PS01179">
    <property type="entry name" value="PID"/>
    <property type="match status" value="1"/>
</dbReference>
<dbReference type="PANTHER" id="PTHR41148:SF1">
    <property type="entry name" value="LP09875P"/>
    <property type="match status" value="1"/>
</dbReference>
<dbReference type="CDD" id="cd00934">
    <property type="entry name" value="PTB"/>
    <property type="match status" value="1"/>
</dbReference>
<feature type="compositionally biased region" description="Low complexity" evidence="1">
    <location>
        <begin position="354"/>
        <end position="367"/>
    </location>
</feature>
<proteinExistence type="predicted"/>
<dbReference type="Gene3D" id="2.30.29.30">
    <property type="entry name" value="Pleckstrin-homology domain (PH domain)/Phosphotyrosine-binding domain (PTB)"/>
    <property type="match status" value="1"/>
</dbReference>
<name>A0A0P6EBI4_9CRUS</name>
<feature type="domain" description="PID" evidence="2">
    <location>
        <begin position="77"/>
        <end position="176"/>
    </location>
</feature>
<accession>A0A0P6EBI4</accession>
<reference evidence="3" key="1">
    <citation type="submission" date="2015-10" db="EMBL/GenBank/DDBJ databases">
        <title>EvidentialGene: Evidence-directed Construction of Complete mRNA Transcriptomes without Genomes.</title>
        <authorList>
            <person name="Gilbert D.G."/>
        </authorList>
    </citation>
    <scope>NUCLEOTIDE SEQUENCE</scope>
</reference>
<sequence length="652" mass="74027">MIRSVNSFSADAFFSYVFLGTWKTLDLLFIGIINCITLLNSPIFVCSPVSFSPRNQTSRQRVATGSFSVMSDMKRLFYVWFLGAKECRGLRGDEFVRPIVRYFQRKEEECEPSKVTLQISSKGIKLVADSLRHFVPSHAVTYVSQGAPPDDDIVSVILLLYNPITKCPVHLHAYRCDSVETADLLSEQFQLLVDLPENQRKIRDLEQRLQSQGLYPSAGQSQSRMLIKSCDTGLGGSSGDLLTGHSDSSSDDVATNDVCKSTMDCQRPLPLQSDVGVSKSDQERIARLYDSLAAELRDKLGGAMSGKAAPLLLPPKDYEMQEPETGRSMAKNAAVQSNNNRAGRPAIRGNKQTDNGSSSGLSSGIGSDLDDPVADRSRNREWMRSAVNSQQQPDNRQQQQQQQLQQARQRYSYHDSSSSNNNIVHQQQHQYQQQQQQEVRRREPVMRQMSERRDTSTLLNRRSMSDLRRQEESAVMIRRREESCRDIRASNAELNRSRADFQQLLLADGNRSRVKEALSKFESRDHQQNEHVKAVHASSRSRSFRDDQPSQGWNAGFKYRRQPSAVVDGYQELDQRERFPGLDRETARVLEPLHGQMSHQQQQQQQRHLQRHKSSEFVSMIKRGPNDSGSVVVVEPTQKVGNRHFRAVRQPN</sequence>
<dbReference type="EMBL" id="GDIQ01063646">
    <property type="protein sequence ID" value="JAN31091.1"/>
    <property type="molecule type" value="Transcribed_RNA"/>
</dbReference>
<feature type="compositionally biased region" description="Basic and acidic residues" evidence="1">
    <location>
        <begin position="438"/>
        <end position="454"/>
    </location>
</feature>
<dbReference type="InterPro" id="IPR006020">
    <property type="entry name" value="PTB/PI_dom"/>
</dbReference>
<dbReference type="PANTHER" id="PTHR41148">
    <property type="entry name" value="LP09875P"/>
    <property type="match status" value="1"/>
</dbReference>
<dbReference type="EMBL" id="GDIQ01066491">
    <property type="protein sequence ID" value="JAN28246.1"/>
    <property type="molecule type" value="Transcribed_RNA"/>
</dbReference>
<organism evidence="3">
    <name type="scientific">Daphnia magna</name>
    <dbReference type="NCBI Taxonomy" id="35525"/>
    <lineage>
        <taxon>Eukaryota</taxon>
        <taxon>Metazoa</taxon>
        <taxon>Ecdysozoa</taxon>
        <taxon>Arthropoda</taxon>
        <taxon>Crustacea</taxon>
        <taxon>Branchiopoda</taxon>
        <taxon>Diplostraca</taxon>
        <taxon>Cladocera</taxon>
        <taxon>Anomopoda</taxon>
        <taxon>Daphniidae</taxon>
        <taxon>Daphnia</taxon>
    </lineage>
</organism>
<dbReference type="AlphaFoldDB" id="A0A0P6EBI4"/>
<feature type="compositionally biased region" description="Basic and acidic residues" evidence="1">
    <location>
        <begin position="373"/>
        <end position="383"/>
    </location>
</feature>
<dbReference type="OrthoDB" id="9994380at2759"/>
<keyword evidence="3" id="KW-0418">Kinase</keyword>
<feature type="region of interest" description="Disordered" evidence="1">
    <location>
        <begin position="520"/>
        <end position="556"/>
    </location>
</feature>
<keyword evidence="3" id="KW-0808">Transferase</keyword>
<protein>
    <submittedName>
        <fullName evidence="3">Epidermal growth factor receptor kinase substrate</fullName>
    </submittedName>
</protein>
<feature type="region of interest" description="Disordered" evidence="1">
    <location>
        <begin position="305"/>
        <end position="454"/>
    </location>
</feature>
<dbReference type="InterPro" id="IPR011993">
    <property type="entry name" value="PH-like_dom_sf"/>
</dbReference>
<feature type="compositionally biased region" description="Low complexity" evidence="1">
    <location>
        <begin position="390"/>
        <end position="437"/>
    </location>
</feature>
<dbReference type="SMART" id="SM00462">
    <property type="entry name" value="PTB"/>
    <property type="match status" value="1"/>
</dbReference>
<dbReference type="GO" id="GO:0016301">
    <property type="term" value="F:kinase activity"/>
    <property type="evidence" value="ECO:0007669"/>
    <property type="project" value="UniProtKB-KW"/>
</dbReference>
<feature type="region of interest" description="Disordered" evidence="1">
    <location>
        <begin position="595"/>
        <end position="652"/>
    </location>
</feature>
<dbReference type="SUPFAM" id="SSF50729">
    <property type="entry name" value="PH domain-like"/>
    <property type="match status" value="1"/>
</dbReference>
<evidence type="ECO:0000259" key="2">
    <source>
        <dbReference type="PROSITE" id="PS01179"/>
    </source>
</evidence>